<sequence>MSRTRMLDKKLLKEIVKGVERTSTVELACAIANISEAAFYKWQARGRELIEAIENEENIEQADEIYVEFVESVERARYISCLPAVDTIQKAIKMGDVKAAEKFLSRRMPGQFGDYERKEVTIKSDSNADDGTGIALIPSMGSDNDLDQLLQQQQSDALLLAKTKTSELS</sequence>
<evidence type="ECO:0000313" key="2">
    <source>
        <dbReference type="Proteomes" id="UP000256503"/>
    </source>
</evidence>
<gene>
    <name evidence="1" type="ORF">DVB73_07570</name>
</gene>
<dbReference type="RefSeq" id="WP_016394618.1">
    <property type="nucleotide sequence ID" value="NZ_CP031146.1"/>
</dbReference>
<dbReference type="AlphaFoldDB" id="A0AAD0QVZ7"/>
<protein>
    <recommendedName>
        <fullName evidence="3">Homeodomain phBC6A51-type domain-containing protein</fullName>
    </recommendedName>
</protein>
<evidence type="ECO:0008006" key="3">
    <source>
        <dbReference type="Google" id="ProtNLM"/>
    </source>
</evidence>
<evidence type="ECO:0000313" key="1">
    <source>
        <dbReference type="EMBL" id="AXM95661.1"/>
    </source>
</evidence>
<dbReference type="GeneID" id="49613271"/>
<reference evidence="1 2" key="1">
    <citation type="submission" date="2018-07" db="EMBL/GenBank/DDBJ databases">
        <title>Complete genome sequence of a Pseudomonas plecoglossicida strain pathogenic to the marine fish, Larimichthys crocea.</title>
        <authorList>
            <person name="Tao Z."/>
        </authorList>
    </citation>
    <scope>NUCLEOTIDE SEQUENCE [LARGE SCALE GENOMIC DNA]</scope>
    <source>
        <strain evidence="1 2">XSDHY-P</strain>
    </source>
</reference>
<dbReference type="EMBL" id="CP031146">
    <property type="protein sequence ID" value="AXM95661.1"/>
    <property type="molecule type" value="Genomic_DNA"/>
</dbReference>
<organism evidence="1 2">
    <name type="scientific">Pseudomonas plecoglossicida</name>
    <dbReference type="NCBI Taxonomy" id="70775"/>
    <lineage>
        <taxon>Bacteria</taxon>
        <taxon>Pseudomonadati</taxon>
        <taxon>Pseudomonadota</taxon>
        <taxon>Gammaproteobacteria</taxon>
        <taxon>Pseudomonadales</taxon>
        <taxon>Pseudomonadaceae</taxon>
        <taxon>Pseudomonas</taxon>
    </lineage>
</organism>
<name>A0AAD0QVZ7_PSEDL</name>
<dbReference type="Proteomes" id="UP000256503">
    <property type="component" value="Chromosome"/>
</dbReference>
<proteinExistence type="predicted"/>
<accession>A0AAD0QVZ7</accession>